<dbReference type="InterPro" id="IPR001254">
    <property type="entry name" value="Trypsin_dom"/>
</dbReference>
<keyword evidence="2 6" id="KW-0732">Signal</keyword>
<evidence type="ECO:0000256" key="5">
    <source>
        <dbReference type="ARBA" id="ARBA00023180"/>
    </source>
</evidence>
<dbReference type="SUPFAM" id="SSF50494">
    <property type="entry name" value="Trypsin-like serine proteases"/>
    <property type="match status" value="1"/>
</dbReference>
<accession>A0A8K1C385</accession>
<evidence type="ECO:0000256" key="2">
    <source>
        <dbReference type="ARBA" id="ARBA00022729"/>
    </source>
</evidence>
<keyword evidence="3" id="KW-0843">Virulence</keyword>
<organism evidence="8 9">
    <name type="scientific">Pythium oligandrum</name>
    <name type="common">Mycoparasitic fungus</name>
    <dbReference type="NCBI Taxonomy" id="41045"/>
    <lineage>
        <taxon>Eukaryota</taxon>
        <taxon>Sar</taxon>
        <taxon>Stramenopiles</taxon>
        <taxon>Oomycota</taxon>
        <taxon>Peronosporomycetes</taxon>
        <taxon>Pythiales</taxon>
        <taxon>Pythiaceae</taxon>
        <taxon>Pythium</taxon>
    </lineage>
</organism>
<comment type="similarity">
    <text evidence="1">Belongs to the peptidase S1 family.</text>
</comment>
<dbReference type="GO" id="GO:0004252">
    <property type="term" value="F:serine-type endopeptidase activity"/>
    <property type="evidence" value="ECO:0007669"/>
    <property type="project" value="InterPro"/>
</dbReference>
<feature type="signal peptide" evidence="6">
    <location>
        <begin position="1"/>
        <end position="19"/>
    </location>
</feature>
<comment type="caution">
    <text evidence="8">The sequence shown here is derived from an EMBL/GenBank/DDBJ whole genome shotgun (WGS) entry which is preliminary data.</text>
</comment>
<evidence type="ECO:0000256" key="3">
    <source>
        <dbReference type="ARBA" id="ARBA00023026"/>
    </source>
</evidence>
<keyword evidence="4" id="KW-1015">Disulfide bond</keyword>
<protein>
    <recommendedName>
        <fullName evidence="7">Peptidase S1 domain-containing protein</fullName>
    </recommendedName>
</protein>
<evidence type="ECO:0000259" key="7">
    <source>
        <dbReference type="PROSITE" id="PS50240"/>
    </source>
</evidence>
<dbReference type="EMBL" id="SPLM01000147">
    <property type="protein sequence ID" value="TMW55645.1"/>
    <property type="molecule type" value="Genomic_DNA"/>
</dbReference>
<reference evidence="8" key="1">
    <citation type="submission" date="2019-03" db="EMBL/GenBank/DDBJ databases">
        <title>Long read genome sequence of the mycoparasitic Pythium oligandrum ATCC 38472 isolated from sugarbeet rhizosphere.</title>
        <authorList>
            <person name="Gaulin E."/>
        </authorList>
    </citation>
    <scope>NUCLEOTIDE SEQUENCE</scope>
    <source>
        <strain evidence="8">ATCC 38472_TT</strain>
    </source>
</reference>
<evidence type="ECO:0000256" key="1">
    <source>
        <dbReference type="ARBA" id="ARBA00007664"/>
    </source>
</evidence>
<keyword evidence="5" id="KW-0325">Glycoprotein</keyword>
<name>A0A8K1C385_PYTOL</name>
<evidence type="ECO:0000256" key="6">
    <source>
        <dbReference type="SAM" id="SignalP"/>
    </source>
</evidence>
<dbReference type="PROSITE" id="PS00134">
    <property type="entry name" value="TRYPSIN_HIS"/>
    <property type="match status" value="1"/>
</dbReference>
<dbReference type="InterPro" id="IPR001314">
    <property type="entry name" value="Peptidase_S1A"/>
</dbReference>
<feature type="chain" id="PRO_5035435657" description="Peptidase S1 domain-containing protein" evidence="6">
    <location>
        <begin position="20"/>
        <end position="282"/>
    </location>
</feature>
<evidence type="ECO:0000313" key="9">
    <source>
        <dbReference type="Proteomes" id="UP000794436"/>
    </source>
</evidence>
<dbReference type="PANTHER" id="PTHR24276:SF98">
    <property type="entry name" value="FI18310P1-RELATED"/>
    <property type="match status" value="1"/>
</dbReference>
<dbReference type="GO" id="GO:0006508">
    <property type="term" value="P:proteolysis"/>
    <property type="evidence" value="ECO:0007669"/>
    <property type="project" value="InterPro"/>
</dbReference>
<evidence type="ECO:0000256" key="4">
    <source>
        <dbReference type="ARBA" id="ARBA00023157"/>
    </source>
</evidence>
<dbReference type="InterPro" id="IPR009003">
    <property type="entry name" value="Peptidase_S1_PA"/>
</dbReference>
<dbReference type="Gene3D" id="2.40.10.10">
    <property type="entry name" value="Trypsin-like serine proteases"/>
    <property type="match status" value="1"/>
</dbReference>
<gene>
    <name evidence="8" type="ORF">Poli38472_010527</name>
</gene>
<dbReference type="CDD" id="cd00190">
    <property type="entry name" value="Tryp_SPc"/>
    <property type="match status" value="1"/>
</dbReference>
<dbReference type="FunFam" id="2.40.10.10:FF:000002">
    <property type="entry name" value="Transmembrane protease serine"/>
    <property type="match status" value="1"/>
</dbReference>
<proteinExistence type="inferred from homology"/>
<dbReference type="PRINTS" id="PR00722">
    <property type="entry name" value="CHYMOTRYPSIN"/>
</dbReference>
<dbReference type="InterPro" id="IPR043504">
    <property type="entry name" value="Peptidase_S1_PA_chymotrypsin"/>
</dbReference>
<dbReference type="SMART" id="SM00020">
    <property type="entry name" value="Tryp_SPc"/>
    <property type="match status" value="1"/>
</dbReference>
<dbReference type="PANTHER" id="PTHR24276">
    <property type="entry name" value="POLYSERASE-RELATED"/>
    <property type="match status" value="1"/>
</dbReference>
<dbReference type="OrthoDB" id="10051896at2759"/>
<dbReference type="Proteomes" id="UP000794436">
    <property type="component" value="Unassembled WGS sequence"/>
</dbReference>
<feature type="domain" description="Peptidase S1" evidence="7">
    <location>
        <begin position="53"/>
        <end position="272"/>
    </location>
</feature>
<keyword evidence="9" id="KW-1185">Reference proteome</keyword>
<evidence type="ECO:0000313" key="8">
    <source>
        <dbReference type="EMBL" id="TMW55645.1"/>
    </source>
</evidence>
<dbReference type="InterPro" id="IPR050430">
    <property type="entry name" value="Peptidase_S1"/>
</dbReference>
<sequence>MKFALIATAGALAVASVSASGPLSYPEFLVKTSMAAAIAKSAQEEGTIFKPLILGGTEVPAGEKLWTVGLRSSETSSNYCGGTLITPKHVLTAAHCFGAITHASIGSRFLNGSKDGERIKVSKQTSHPDYNTSTSSNDFMILELATASKVTPVKLKTTEPAVDTTATVNGWGFTSQGGSQPTIQLQVDVPIVSDASCAATLDITPATMICAGGKANQDSCQCDSGGPLTIKSGSDNIQVGVVSWGIGCGLDGYPGVYASVPSAKSWIDATLKGTGYNATWVA</sequence>
<dbReference type="PROSITE" id="PS50240">
    <property type="entry name" value="TRYPSIN_DOM"/>
    <property type="match status" value="1"/>
</dbReference>
<dbReference type="Pfam" id="PF00089">
    <property type="entry name" value="Trypsin"/>
    <property type="match status" value="1"/>
</dbReference>
<dbReference type="AlphaFoldDB" id="A0A8K1C385"/>
<dbReference type="InterPro" id="IPR018114">
    <property type="entry name" value="TRYPSIN_HIS"/>
</dbReference>